<proteinExistence type="predicted"/>
<name>A0ABQ2CDC0_9MICC</name>
<accession>A0ABQ2CDC0</accession>
<dbReference type="EMBL" id="BMKV01000002">
    <property type="protein sequence ID" value="GGI75716.1"/>
    <property type="molecule type" value="Genomic_DNA"/>
</dbReference>
<protein>
    <submittedName>
        <fullName evidence="1">Uncharacterized protein</fullName>
    </submittedName>
</protein>
<sequence>MWHLRQASGESDGVHGLGSFIAVYQCSGPFLHASYEARHQGAAAHGPDEGLRIVVNDDP</sequence>
<keyword evidence="2" id="KW-1185">Reference proteome</keyword>
<evidence type="ECO:0000313" key="2">
    <source>
        <dbReference type="Proteomes" id="UP000658754"/>
    </source>
</evidence>
<reference evidence="2" key="1">
    <citation type="journal article" date="2019" name="Int. J. Syst. Evol. Microbiol.">
        <title>The Global Catalogue of Microorganisms (GCM) 10K type strain sequencing project: providing services to taxonomists for standard genome sequencing and annotation.</title>
        <authorList>
            <consortium name="The Broad Institute Genomics Platform"/>
            <consortium name="The Broad Institute Genome Sequencing Center for Infectious Disease"/>
            <person name="Wu L."/>
            <person name="Ma J."/>
        </authorList>
    </citation>
    <scope>NUCLEOTIDE SEQUENCE [LARGE SCALE GENOMIC DNA]</scope>
    <source>
        <strain evidence="2">CGMCC 1.3601</strain>
    </source>
</reference>
<organism evidence="1 2">
    <name type="scientific">Pseudarthrobacter scleromae</name>
    <dbReference type="NCBI Taxonomy" id="158897"/>
    <lineage>
        <taxon>Bacteria</taxon>
        <taxon>Bacillati</taxon>
        <taxon>Actinomycetota</taxon>
        <taxon>Actinomycetes</taxon>
        <taxon>Micrococcales</taxon>
        <taxon>Micrococcaceae</taxon>
        <taxon>Pseudarthrobacter</taxon>
    </lineage>
</organism>
<evidence type="ECO:0000313" key="1">
    <source>
        <dbReference type="EMBL" id="GGI75716.1"/>
    </source>
</evidence>
<dbReference type="Proteomes" id="UP000658754">
    <property type="component" value="Unassembled WGS sequence"/>
</dbReference>
<gene>
    <name evidence="1" type="ORF">GCM10007175_10890</name>
</gene>
<comment type="caution">
    <text evidence="1">The sequence shown here is derived from an EMBL/GenBank/DDBJ whole genome shotgun (WGS) entry which is preliminary data.</text>
</comment>